<keyword evidence="4" id="KW-1185">Reference proteome</keyword>
<reference evidence="4" key="1">
    <citation type="submission" date="2016-11" db="EMBL/GenBank/DDBJ databases">
        <authorList>
            <person name="Varghese N."/>
            <person name="Submissions S."/>
        </authorList>
    </citation>
    <scope>NUCLEOTIDE SEQUENCE [LARGE SCALE GENOMIC DNA]</scope>
    <source>
        <strain evidence="4">DSM 11003</strain>
    </source>
</reference>
<accession>A0A1M5SG73</accession>
<keyword evidence="1" id="KW-0175">Coiled coil</keyword>
<protein>
    <submittedName>
        <fullName evidence="3">Formimidoyltetrahydrofolate cyclodeaminase</fullName>
    </submittedName>
</protein>
<dbReference type="GO" id="GO:0003824">
    <property type="term" value="F:catalytic activity"/>
    <property type="evidence" value="ECO:0007669"/>
    <property type="project" value="InterPro"/>
</dbReference>
<dbReference type="Proteomes" id="UP000242329">
    <property type="component" value="Unassembled WGS sequence"/>
</dbReference>
<dbReference type="InterPro" id="IPR007044">
    <property type="entry name" value="Cyclodeamin/CycHdrlase"/>
</dbReference>
<dbReference type="Gene3D" id="1.20.120.680">
    <property type="entry name" value="Formiminotetrahydrofolate cyclodeaminase monomer, up-and-down helical bundle"/>
    <property type="match status" value="1"/>
</dbReference>
<dbReference type="Pfam" id="PF04961">
    <property type="entry name" value="FTCD_C"/>
    <property type="match status" value="1"/>
</dbReference>
<gene>
    <name evidence="3" type="ORF">SAMN02745221_02213</name>
</gene>
<feature type="coiled-coil region" evidence="1">
    <location>
        <begin position="48"/>
        <end position="78"/>
    </location>
</feature>
<sequence length="209" mass="22524">MLVEMKVKEFIAELASDSPAPGGGSVSAVSGALAAGLVAMVCRLTIGKKGYEEVQSEMEQALAKAEALHQKLTQLVDDDTNAFNEVMAAFKMPKETEEEKEKRKAAIQEAYKKAADVPYTIAKTCLEVLTLAEGIVNKVNTNAISDIGVASLAAHTGLEGAVMNVKINLPSIKDETYVNNRKREIEEFLKQGGASRDKIYEAVCKMLEG</sequence>
<dbReference type="RefSeq" id="WP_073093615.1">
    <property type="nucleotide sequence ID" value="NZ_FQWY01000081.1"/>
</dbReference>
<evidence type="ECO:0000256" key="1">
    <source>
        <dbReference type="SAM" id="Coils"/>
    </source>
</evidence>
<proteinExistence type="predicted"/>
<dbReference type="AlphaFoldDB" id="A0A1M5SG73"/>
<dbReference type="STRING" id="1123382.SAMN02745221_02213"/>
<name>A0A1M5SG73_9FIRM</name>
<organism evidence="3 4">
    <name type="scientific">Thermosyntropha lipolytica DSM 11003</name>
    <dbReference type="NCBI Taxonomy" id="1123382"/>
    <lineage>
        <taxon>Bacteria</taxon>
        <taxon>Bacillati</taxon>
        <taxon>Bacillota</taxon>
        <taxon>Clostridia</taxon>
        <taxon>Eubacteriales</taxon>
        <taxon>Syntrophomonadaceae</taxon>
        <taxon>Thermosyntropha</taxon>
    </lineage>
</organism>
<dbReference type="EMBL" id="FQWY01000081">
    <property type="protein sequence ID" value="SHH36893.1"/>
    <property type="molecule type" value="Genomic_DNA"/>
</dbReference>
<dbReference type="InterPro" id="IPR036178">
    <property type="entry name" value="Formintransfe-cycloase-like_sf"/>
</dbReference>
<evidence type="ECO:0000313" key="4">
    <source>
        <dbReference type="Proteomes" id="UP000242329"/>
    </source>
</evidence>
<evidence type="ECO:0000313" key="3">
    <source>
        <dbReference type="EMBL" id="SHH36893.1"/>
    </source>
</evidence>
<dbReference type="OrthoDB" id="7959174at2"/>
<dbReference type="SUPFAM" id="SSF101262">
    <property type="entry name" value="Methenyltetrahydrofolate cyclohydrolase-like"/>
    <property type="match status" value="1"/>
</dbReference>
<feature type="domain" description="Cyclodeaminase/cyclohydrolase" evidence="2">
    <location>
        <begin position="7"/>
        <end position="187"/>
    </location>
</feature>
<evidence type="ECO:0000259" key="2">
    <source>
        <dbReference type="Pfam" id="PF04961"/>
    </source>
</evidence>